<dbReference type="GO" id="GO:0016579">
    <property type="term" value="P:protein deubiquitination"/>
    <property type="evidence" value="ECO:0007669"/>
    <property type="project" value="InterPro"/>
</dbReference>
<reference evidence="2 3" key="1">
    <citation type="submission" date="2016-03" db="EMBL/GenBank/DDBJ databases">
        <title>Cyphomyrmex costatus WGS genome.</title>
        <authorList>
            <person name="Nygaard S."/>
            <person name="Hu H."/>
            <person name="Boomsma J."/>
            <person name="Zhang G."/>
        </authorList>
    </citation>
    <scope>NUCLEOTIDE SEQUENCE [LARGE SCALE GENOMIC DNA]</scope>
    <source>
        <strain evidence="2">MS0001</strain>
        <tissue evidence="2">Whole body</tissue>
    </source>
</reference>
<dbReference type="CDD" id="cd02257">
    <property type="entry name" value="Peptidase_C19"/>
    <property type="match status" value="1"/>
</dbReference>
<dbReference type="Gene3D" id="3.90.70.10">
    <property type="entry name" value="Cysteine proteinases"/>
    <property type="match status" value="1"/>
</dbReference>
<name>A0A151IPD4_9HYME</name>
<sequence length="103" mass="11575">KEILIINLTSFSSEDGKSEKIPQKFSLCAVSTTKIIIAGQTYKVMSAIFHYGSCIDEGHYTSICKEGTSWMEINDAQVIKRQWLRGATDISILFLQKNISKNI</sequence>
<dbReference type="Proteomes" id="UP000078542">
    <property type="component" value="Unassembled WGS sequence"/>
</dbReference>
<evidence type="ECO:0000259" key="1">
    <source>
        <dbReference type="PROSITE" id="PS50235"/>
    </source>
</evidence>
<dbReference type="EMBL" id="KQ976871">
    <property type="protein sequence ID" value="KYN07693.1"/>
    <property type="molecule type" value="Genomic_DNA"/>
</dbReference>
<dbReference type="PROSITE" id="PS50235">
    <property type="entry name" value="USP_3"/>
    <property type="match status" value="1"/>
</dbReference>
<accession>A0A151IPD4</accession>
<protein>
    <recommendedName>
        <fullName evidence="1">USP domain-containing protein</fullName>
    </recommendedName>
</protein>
<feature type="domain" description="USP" evidence="1">
    <location>
        <begin position="1"/>
        <end position="98"/>
    </location>
</feature>
<organism evidence="2 3">
    <name type="scientific">Cyphomyrmex costatus</name>
    <dbReference type="NCBI Taxonomy" id="456900"/>
    <lineage>
        <taxon>Eukaryota</taxon>
        <taxon>Metazoa</taxon>
        <taxon>Ecdysozoa</taxon>
        <taxon>Arthropoda</taxon>
        <taxon>Hexapoda</taxon>
        <taxon>Insecta</taxon>
        <taxon>Pterygota</taxon>
        <taxon>Neoptera</taxon>
        <taxon>Endopterygota</taxon>
        <taxon>Hymenoptera</taxon>
        <taxon>Apocrita</taxon>
        <taxon>Aculeata</taxon>
        <taxon>Formicoidea</taxon>
        <taxon>Formicidae</taxon>
        <taxon>Myrmicinae</taxon>
        <taxon>Cyphomyrmex</taxon>
    </lineage>
</organism>
<dbReference type="InterPro" id="IPR028889">
    <property type="entry name" value="USP"/>
</dbReference>
<dbReference type="InterPro" id="IPR038765">
    <property type="entry name" value="Papain-like_cys_pep_sf"/>
</dbReference>
<gene>
    <name evidence="2" type="ORF">ALC62_01336</name>
</gene>
<dbReference type="SUPFAM" id="SSF54001">
    <property type="entry name" value="Cysteine proteinases"/>
    <property type="match status" value="1"/>
</dbReference>
<dbReference type="AlphaFoldDB" id="A0A151IPD4"/>
<evidence type="ECO:0000313" key="3">
    <source>
        <dbReference type="Proteomes" id="UP000078542"/>
    </source>
</evidence>
<feature type="non-terminal residue" evidence="2">
    <location>
        <position position="1"/>
    </location>
</feature>
<proteinExistence type="predicted"/>
<evidence type="ECO:0000313" key="2">
    <source>
        <dbReference type="EMBL" id="KYN07693.1"/>
    </source>
</evidence>
<dbReference type="Pfam" id="PF00443">
    <property type="entry name" value="UCH"/>
    <property type="match status" value="1"/>
</dbReference>
<dbReference type="GO" id="GO:0004843">
    <property type="term" value="F:cysteine-type deubiquitinase activity"/>
    <property type="evidence" value="ECO:0007669"/>
    <property type="project" value="InterPro"/>
</dbReference>
<keyword evidence="3" id="KW-1185">Reference proteome</keyword>
<dbReference type="InterPro" id="IPR001394">
    <property type="entry name" value="Peptidase_C19_UCH"/>
</dbReference>